<reference evidence="1" key="1">
    <citation type="submission" date="2019-03" db="EMBL/GenBank/DDBJ databases">
        <title>Lake Tanganyika Metagenome-Assembled Genomes (MAGs).</title>
        <authorList>
            <person name="Tran P."/>
        </authorList>
    </citation>
    <scope>NUCLEOTIDE SEQUENCE</scope>
    <source>
        <strain evidence="1">M_DeepCast_400m_m2_100</strain>
    </source>
</reference>
<gene>
    <name evidence="1" type="ORF">FJY75_13050</name>
</gene>
<dbReference type="Proteomes" id="UP000748308">
    <property type="component" value="Unassembled WGS sequence"/>
</dbReference>
<name>A0A937XB12_UNCEI</name>
<evidence type="ECO:0008006" key="3">
    <source>
        <dbReference type="Google" id="ProtNLM"/>
    </source>
</evidence>
<comment type="caution">
    <text evidence="1">The sequence shown here is derived from an EMBL/GenBank/DDBJ whole genome shotgun (WGS) entry which is preliminary data.</text>
</comment>
<organism evidence="1 2">
    <name type="scientific">Eiseniibacteriota bacterium</name>
    <dbReference type="NCBI Taxonomy" id="2212470"/>
    <lineage>
        <taxon>Bacteria</taxon>
        <taxon>Candidatus Eiseniibacteriota</taxon>
    </lineage>
</organism>
<evidence type="ECO:0000313" key="1">
    <source>
        <dbReference type="EMBL" id="MBM3318770.1"/>
    </source>
</evidence>
<evidence type="ECO:0000313" key="2">
    <source>
        <dbReference type="Proteomes" id="UP000748308"/>
    </source>
</evidence>
<sequence>MAVAQEYQVYNVSDSTPSVAETVVACGPNGAVLVAWEESPGEIWTRVLAGSWGESIHHGPGREPSVCFSAGEFALAYTAGSSLVVRHGDGHSWNPAQAIVGGGRPVSHPDLSAAPAGAAAQAYVVWQEEETEVWFSQRAGGVWGAAQQVVVAAPFVGEAMPQVAPAYAGGQVVPRVYYYDALAQIRYRQRAAGQWGEPVEVPGRNFAVEMSVAASPSLRHHILSLGPPPSCPCNHLNYVEELPGGHWAVVERLDVLIDFYNRPQYPQIALDEEARPRIFWYQDMHDGELQPTGDAMFYRVRENGTWTDHTEILGGRIGTYNGLAIDPQGRPVFAWVEETGGTRDAMMCRYVTSAGVAGATAGKALRLAAGPSPARGGLLFALELPEPAAARVEVFDASGRCVERILLGSLPAG</sequence>
<dbReference type="EMBL" id="VGIY01000480">
    <property type="protein sequence ID" value="MBM3318770.1"/>
    <property type="molecule type" value="Genomic_DNA"/>
</dbReference>
<proteinExistence type="predicted"/>
<dbReference type="AlphaFoldDB" id="A0A937XB12"/>
<protein>
    <recommendedName>
        <fullName evidence="3">Fucose-specific lectin</fullName>
    </recommendedName>
</protein>
<feature type="non-terminal residue" evidence="1">
    <location>
        <position position="413"/>
    </location>
</feature>
<accession>A0A937XB12</accession>